<dbReference type="OrthoDB" id="3173654at2"/>
<dbReference type="InterPro" id="IPR035906">
    <property type="entry name" value="MetI-like_sf"/>
</dbReference>
<evidence type="ECO:0000256" key="4">
    <source>
        <dbReference type="ARBA" id="ARBA00022692"/>
    </source>
</evidence>
<evidence type="ECO:0000256" key="2">
    <source>
        <dbReference type="ARBA" id="ARBA00022448"/>
    </source>
</evidence>
<gene>
    <name evidence="9" type="ORF">ETD83_00810</name>
</gene>
<evidence type="ECO:0000256" key="6">
    <source>
        <dbReference type="ARBA" id="ARBA00023136"/>
    </source>
</evidence>
<dbReference type="GO" id="GO:0005886">
    <property type="term" value="C:plasma membrane"/>
    <property type="evidence" value="ECO:0007669"/>
    <property type="project" value="UniProtKB-SubCell"/>
</dbReference>
<feature type="transmembrane region" description="Helical" evidence="7">
    <location>
        <begin position="27"/>
        <end position="47"/>
    </location>
</feature>
<comment type="subcellular location">
    <subcellularLocation>
        <location evidence="1 7">Cell membrane</location>
        <topology evidence="1 7">Multi-pass membrane protein</topology>
    </subcellularLocation>
</comment>
<feature type="transmembrane region" description="Helical" evidence="7">
    <location>
        <begin position="242"/>
        <end position="261"/>
    </location>
</feature>
<dbReference type="SUPFAM" id="SSF161098">
    <property type="entry name" value="MetI-like"/>
    <property type="match status" value="1"/>
</dbReference>
<feature type="transmembrane region" description="Helical" evidence="7">
    <location>
        <begin position="186"/>
        <end position="207"/>
    </location>
</feature>
<dbReference type="Pfam" id="PF00528">
    <property type="entry name" value="BPD_transp_1"/>
    <property type="match status" value="1"/>
</dbReference>
<dbReference type="InterPro" id="IPR000515">
    <property type="entry name" value="MetI-like"/>
</dbReference>
<evidence type="ECO:0000256" key="1">
    <source>
        <dbReference type="ARBA" id="ARBA00004651"/>
    </source>
</evidence>
<feature type="transmembrane region" description="Helical" evidence="7">
    <location>
        <begin position="87"/>
        <end position="106"/>
    </location>
</feature>
<comment type="caution">
    <text evidence="9">The sequence shown here is derived from an EMBL/GenBank/DDBJ whole genome shotgun (WGS) entry which is preliminary data.</text>
</comment>
<dbReference type="RefSeq" id="WP_138643096.1">
    <property type="nucleotide sequence ID" value="NZ_VCKW01000002.1"/>
</dbReference>
<dbReference type="Gene3D" id="1.10.3720.10">
    <property type="entry name" value="MetI-like"/>
    <property type="match status" value="1"/>
</dbReference>
<keyword evidence="3" id="KW-1003">Cell membrane</keyword>
<feature type="domain" description="ABC transmembrane type-1" evidence="8">
    <location>
        <begin position="80"/>
        <end position="264"/>
    </location>
</feature>
<evidence type="ECO:0000313" key="9">
    <source>
        <dbReference type="EMBL" id="TMR07323.1"/>
    </source>
</evidence>
<reference evidence="9 10" key="1">
    <citation type="submission" date="2019-05" db="EMBL/GenBank/DDBJ databases">
        <title>Draft genome sequence of Actinomadura sp. 14C53.</title>
        <authorList>
            <person name="Saricaoglu S."/>
            <person name="Isik K."/>
        </authorList>
    </citation>
    <scope>NUCLEOTIDE SEQUENCE [LARGE SCALE GENOMIC DNA]</scope>
    <source>
        <strain evidence="9 10">14C53</strain>
    </source>
</reference>
<sequence length="282" mass="29470">MSATTRARTGDGAANRTRRAAARRARLRGAPVALAGICVILIGWEVVSRAYGKPMLFPGPADTGSTLLDGLTSGNIPTASVASVMRVLSGLLAGSLAGVLLGLLSGSSRVLEALLEPFINVFRFIPPLAWFAPALLWLGSGETSKVALIVYTSVFVVAVNTAAGVKAVPRDMIRMARTYGASPVRLFFAVRLPASLPYIFSGVRIALGNAFMTVVTAEMLGAESGLGVLITEGTANTDVRGVFAALITLGALGLCADRAFVRLLRRYGGRFSAATREEGSIR</sequence>
<keyword evidence="5 7" id="KW-1133">Transmembrane helix</keyword>
<organism evidence="9 10">
    <name type="scientific">Actinomadura soli</name>
    <dbReference type="NCBI Taxonomy" id="2508997"/>
    <lineage>
        <taxon>Bacteria</taxon>
        <taxon>Bacillati</taxon>
        <taxon>Actinomycetota</taxon>
        <taxon>Actinomycetes</taxon>
        <taxon>Streptosporangiales</taxon>
        <taxon>Thermomonosporaceae</taxon>
        <taxon>Actinomadura</taxon>
    </lineage>
</organism>
<evidence type="ECO:0000313" key="10">
    <source>
        <dbReference type="Proteomes" id="UP000309174"/>
    </source>
</evidence>
<dbReference type="EMBL" id="VCKW01000002">
    <property type="protein sequence ID" value="TMR07323.1"/>
    <property type="molecule type" value="Genomic_DNA"/>
</dbReference>
<keyword evidence="2 7" id="KW-0813">Transport</keyword>
<dbReference type="PANTHER" id="PTHR30151">
    <property type="entry name" value="ALKANE SULFONATE ABC TRANSPORTER-RELATED, MEMBRANE SUBUNIT"/>
    <property type="match status" value="1"/>
</dbReference>
<accession>A0A5C4JKA3</accession>
<keyword evidence="6 7" id="KW-0472">Membrane</keyword>
<dbReference type="AlphaFoldDB" id="A0A5C4JKA3"/>
<feature type="transmembrane region" description="Helical" evidence="7">
    <location>
        <begin position="118"/>
        <end position="140"/>
    </location>
</feature>
<dbReference type="Proteomes" id="UP000309174">
    <property type="component" value="Unassembled WGS sequence"/>
</dbReference>
<protein>
    <submittedName>
        <fullName evidence="9">ABC transporter permease</fullName>
    </submittedName>
</protein>
<evidence type="ECO:0000256" key="5">
    <source>
        <dbReference type="ARBA" id="ARBA00022989"/>
    </source>
</evidence>
<keyword evidence="10" id="KW-1185">Reference proteome</keyword>
<evidence type="ECO:0000256" key="3">
    <source>
        <dbReference type="ARBA" id="ARBA00022475"/>
    </source>
</evidence>
<proteinExistence type="inferred from homology"/>
<dbReference type="GO" id="GO:0055085">
    <property type="term" value="P:transmembrane transport"/>
    <property type="evidence" value="ECO:0007669"/>
    <property type="project" value="InterPro"/>
</dbReference>
<keyword evidence="4 7" id="KW-0812">Transmembrane</keyword>
<dbReference type="PANTHER" id="PTHR30151:SF16">
    <property type="entry name" value="ABC TRANSPORTER PERMEASE PROTEIN"/>
    <property type="match status" value="1"/>
</dbReference>
<evidence type="ECO:0000256" key="7">
    <source>
        <dbReference type="RuleBase" id="RU363032"/>
    </source>
</evidence>
<dbReference type="PROSITE" id="PS50928">
    <property type="entry name" value="ABC_TM1"/>
    <property type="match status" value="1"/>
</dbReference>
<dbReference type="CDD" id="cd06261">
    <property type="entry name" value="TM_PBP2"/>
    <property type="match status" value="1"/>
</dbReference>
<name>A0A5C4JKA3_9ACTN</name>
<comment type="similarity">
    <text evidence="7">Belongs to the binding-protein-dependent transport system permease family.</text>
</comment>
<feature type="transmembrane region" description="Helical" evidence="7">
    <location>
        <begin position="146"/>
        <end position="165"/>
    </location>
</feature>
<evidence type="ECO:0000259" key="8">
    <source>
        <dbReference type="PROSITE" id="PS50928"/>
    </source>
</evidence>